<protein>
    <submittedName>
        <fullName evidence="1">Uncharacterized protein</fullName>
    </submittedName>
</protein>
<evidence type="ECO:0000313" key="1">
    <source>
        <dbReference type="EMBL" id="NMH91926.1"/>
    </source>
</evidence>
<dbReference type="Proteomes" id="UP000586918">
    <property type="component" value="Unassembled WGS sequence"/>
</dbReference>
<proteinExistence type="predicted"/>
<accession>A0A848DH80</accession>
<organism evidence="1 2">
    <name type="scientific">Pseudonocardia bannensis</name>
    <dbReference type="NCBI Taxonomy" id="630973"/>
    <lineage>
        <taxon>Bacteria</taxon>
        <taxon>Bacillati</taxon>
        <taxon>Actinomycetota</taxon>
        <taxon>Actinomycetes</taxon>
        <taxon>Pseudonocardiales</taxon>
        <taxon>Pseudonocardiaceae</taxon>
        <taxon>Pseudonocardia</taxon>
    </lineage>
</organism>
<keyword evidence="2" id="KW-1185">Reference proteome</keyword>
<dbReference type="AlphaFoldDB" id="A0A848DH80"/>
<sequence>MGRERIAVLFVHGVEIDDGELAVQPMQLLSRRFTAIAGVPAEDVLVMRAALWGAALHRRQEELFRRCLGGGEATAFSQQMTDLVKQVNAGSWPALLKLVARTVWPFPLGESGLQYPALRWFVLHLLGDAVSYQRVGGDDVYREVHDSVSEALGELATEAGPDATLCVIAHSLGTVIATNHFDNLRREPGEDGTALQRGETLGFLYTLGCPMAVWAASYPESQDLGEPIPVPAPGFPLRHPELGWTNILYREDVVGYPLQPLGGRYAERVKDRVIDVGPLPLRNNPLAHLWYWHDRAVIDPIATSLAKFWAARPRR</sequence>
<dbReference type="RefSeq" id="WP_169412477.1">
    <property type="nucleotide sequence ID" value="NZ_JAAXKZ010000027.1"/>
</dbReference>
<dbReference type="EMBL" id="JAAXKZ010000027">
    <property type="protein sequence ID" value="NMH91926.1"/>
    <property type="molecule type" value="Genomic_DNA"/>
</dbReference>
<gene>
    <name evidence="1" type="ORF">HF519_10125</name>
</gene>
<reference evidence="1 2" key="1">
    <citation type="submission" date="2020-04" db="EMBL/GenBank/DDBJ databases">
        <authorList>
            <person name="Klaysubun C."/>
            <person name="Duangmal K."/>
            <person name="Lipun K."/>
        </authorList>
    </citation>
    <scope>NUCLEOTIDE SEQUENCE [LARGE SCALE GENOMIC DNA]</scope>
    <source>
        <strain evidence="1 2">DSM 45300</strain>
    </source>
</reference>
<name>A0A848DH80_9PSEU</name>
<comment type="caution">
    <text evidence="1">The sequence shown here is derived from an EMBL/GenBank/DDBJ whole genome shotgun (WGS) entry which is preliminary data.</text>
</comment>
<evidence type="ECO:0000313" key="2">
    <source>
        <dbReference type="Proteomes" id="UP000586918"/>
    </source>
</evidence>